<evidence type="ECO:0000313" key="2">
    <source>
        <dbReference type="EMBL" id="KPL80602.1"/>
    </source>
</evidence>
<proteinExistence type="predicted"/>
<dbReference type="SUPFAM" id="SSF82171">
    <property type="entry name" value="DPP6 N-terminal domain-like"/>
    <property type="match status" value="1"/>
</dbReference>
<name>A0A0N8GPD6_9CHLR</name>
<dbReference type="AlphaFoldDB" id="A0A0N8GPD6"/>
<feature type="region of interest" description="Disordered" evidence="1">
    <location>
        <begin position="22"/>
        <end position="48"/>
    </location>
</feature>
<protein>
    <submittedName>
        <fullName evidence="2">Uncharacterized protein</fullName>
    </submittedName>
</protein>
<organism evidence="2 3">
    <name type="scientific">Herpetosiphon geysericola</name>
    <dbReference type="NCBI Taxonomy" id="70996"/>
    <lineage>
        <taxon>Bacteria</taxon>
        <taxon>Bacillati</taxon>
        <taxon>Chloroflexota</taxon>
        <taxon>Chloroflexia</taxon>
        <taxon>Herpetosiphonales</taxon>
        <taxon>Herpetosiphonaceae</taxon>
        <taxon>Herpetosiphon</taxon>
    </lineage>
</organism>
<keyword evidence="3" id="KW-1185">Reference proteome</keyword>
<sequence length="466" mass="50286">MLLVLLVGCGRATQPLISSATATTRQAALPPTTTLPTSTATTQVAHPPTSIPTVLASVRPTASPESPPQEVPALLDETPPITLTIETALADPAVRGLPDDVLLIETRDIPPAEPDSLHRQLLLVDATGKPVGAPTADQERLEWCSPLRDAYSPSGFWSASGRYLVASCQGLNTYATSALLDVEAGLWLRVTPPTRPLVYDPSWQRDRPSGIDEVGLGPWLIPDEQLIVHLHQEDAAEGARSSRESLWIWSLADSTIRRIADFDASERFGFTRVTVVADQQLVIVGQRATDPQPRVYRWDGGSTLQRLSEASLIRFSTLPPPFQNLVGSTGDSVAPYVLAPNGRQIALHEATGWQIYTDDGSAHGRLPDRPVVQGTQASWSADSARLWVCQGVRDVGAHLTELDQDGGIIVVKTYPNVVFANAPCMTESPSGYRAISLSNPLVVILDSDLREHGTVEGTSIGWRPRP</sequence>
<dbReference type="EMBL" id="LGKP01000037">
    <property type="protein sequence ID" value="KPL80602.1"/>
    <property type="molecule type" value="Genomic_DNA"/>
</dbReference>
<comment type="caution">
    <text evidence="2">The sequence shown here is derived from an EMBL/GenBank/DDBJ whole genome shotgun (WGS) entry which is preliminary data.</text>
</comment>
<gene>
    <name evidence="2" type="ORF">SE18_23575</name>
</gene>
<reference evidence="2 3" key="1">
    <citation type="submission" date="2015-07" db="EMBL/GenBank/DDBJ databases">
        <title>Whole genome sequence of Herpetosiphon geysericola DSM 7119.</title>
        <authorList>
            <person name="Hemp J."/>
            <person name="Ward L.M."/>
            <person name="Pace L.A."/>
            <person name="Fischer W.W."/>
        </authorList>
    </citation>
    <scope>NUCLEOTIDE SEQUENCE [LARGE SCALE GENOMIC DNA]</scope>
    <source>
        <strain evidence="2 3">DSM 7119</strain>
    </source>
</reference>
<accession>A0A0N8GPD6</accession>
<feature type="compositionally biased region" description="Low complexity" evidence="1">
    <location>
        <begin position="22"/>
        <end position="43"/>
    </location>
</feature>
<evidence type="ECO:0000256" key="1">
    <source>
        <dbReference type="SAM" id="MobiDB-lite"/>
    </source>
</evidence>
<dbReference type="Proteomes" id="UP000050277">
    <property type="component" value="Unassembled WGS sequence"/>
</dbReference>
<evidence type="ECO:0000313" key="3">
    <source>
        <dbReference type="Proteomes" id="UP000050277"/>
    </source>
</evidence>